<accession>A0A543DJT4</accession>
<dbReference type="EMBL" id="VFPA01000003">
    <property type="protein sequence ID" value="TQM09589.1"/>
    <property type="molecule type" value="Genomic_DNA"/>
</dbReference>
<proteinExistence type="predicted"/>
<evidence type="ECO:0000313" key="2">
    <source>
        <dbReference type="Proteomes" id="UP000315677"/>
    </source>
</evidence>
<gene>
    <name evidence="1" type="ORF">FB558_5349</name>
</gene>
<dbReference type="AlphaFoldDB" id="A0A543DJT4"/>
<name>A0A543DJT4_9PSEU</name>
<protein>
    <submittedName>
        <fullName evidence="1">Uncharacterized protein</fullName>
    </submittedName>
</protein>
<organism evidence="1 2">
    <name type="scientific">Pseudonocardia kunmingensis</name>
    <dbReference type="NCBI Taxonomy" id="630975"/>
    <lineage>
        <taxon>Bacteria</taxon>
        <taxon>Bacillati</taxon>
        <taxon>Actinomycetota</taxon>
        <taxon>Actinomycetes</taxon>
        <taxon>Pseudonocardiales</taxon>
        <taxon>Pseudonocardiaceae</taxon>
        <taxon>Pseudonocardia</taxon>
    </lineage>
</organism>
<evidence type="ECO:0000313" key="1">
    <source>
        <dbReference type="EMBL" id="TQM09589.1"/>
    </source>
</evidence>
<reference evidence="1 2" key="1">
    <citation type="submission" date="2019-06" db="EMBL/GenBank/DDBJ databases">
        <title>Sequencing the genomes of 1000 actinobacteria strains.</title>
        <authorList>
            <person name="Klenk H.-P."/>
        </authorList>
    </citation>
    <scope>NUCLEOTIDE SEQUENCE [LARGE SCALE GENOMIC DNA]</scope>
    <source>
        <strain evidence="1 2">DSM 45301</strain>
    </source>
</reference>
<dbReference type="Proteomes" id="UP000315677">
    <property type="component" value="Unassembled WGS sequence"/>
</dbReference>
<comment type="caution">
    <text evidence="1">The sequence shown here is derived from an EMBL/GenBank/DDBJ whole genome shotgun (WGS) entry which is preliminary data.</text>
</comment>
<sequence>MTRSDGGRLATADRGFARFEGLDRFDPVAA</sequence>
<keyword evidence="2" id="KW-1185">Reference proteome</keyword>